<feature type="repeat" description="PPR" evidence="2">
    <location>
        <begin position="229"/>
        <end position="263"/>
    </location>
</feature>
<dbReference type="OrthoDB" id="185373at2759"/>
<name>A0A815JYH9_9BILA</name>
<evidence type="ECO:0000259" key="3">
    <source>
        <dbReference type="Pfam" id="PF14432"/>
    </source>
</evidence>
<gene>
    <name evidence="4" type="ORF">KQP761_LOCUS9088</name>
</gene>
<proteinExistence type="predicted"/>
<dbReference type="InterPro" id="IPR011990">
    <property type="entry name" value="TPR-like_helical_dom_sf"/>
</dbReference>
<feature type="domain" description="DYW" evidence="3">
    <location>
        <begin position="543"/>
        <end position="637"/>
    </location>
</feature>
<dbReference type="FunFam" id="1.25.40.10:FF:000158">
    <property type="entry name" value="pentatricopeptide repeat-containing protein At2g33680"/>
    <property type="match status" value="1"/>
</dbReference>
<dbReference type="GO" id="GO:0003723">
    <property type="term" value="F:RNA binding"/>
    <property type="evidence" value="ECO:0007669"/>
    <property type="project" value="InterPro"/>
</dbReference>
<evidence type="ECO:0000313" key="4">
    <source>
        <dbReference type="EMBL" id="CAF1388462.1"/>
    </source>
</evidence>
<evidence type="ECO:0000256" key="2">
    <source>
        <dbReference type="PROSITE-ProRule" id="PRU00708"/>
    </source>
</evidence>
<dbReference type="InterPro" id="IPR002885">
    <property type="entry name" value="PPR_rpt"/>
</dbReference>
<dbReference type="InterPro" id="IPR032867">
    <property type="entry name" value="DYW_dom"/>
</dbReference>
<dbReference type="NCBIfam" id="TIGR00756">
    <property type="entry name" value="PPR"/>
    <property type="match status" value="2"/>
</dbReference>
<protein>
    <recommendedName>
        <fullName evidence="3">DYW domain-containing protein</fullName>
    </recommendedName>
</protein>
<dbReference type="PANTHER" id="PTHR47926:SF347">
    <property type="entry name" value="PENTATRICOPEPTIDE REPEAT-CONTAINING PROTEIN"/>
    <property type="match status" value="1"/>
</dbReference>
<dbReference type="InterPro" id="IPR046960">
    <property type="entry name" value="PPR_At4g14850-like_plant"/>
</dbReference>
<dbReference type="GO" id="GO:0048731">
    <property type="term" value="P:system development"/>
    <property type="evidence" value="ECO:0007669"/>
    <property type="project" value="UniProtKB-ARBA"/>
</dbReference>
<dbReference type="GO" id="GO:0008270">
    <property type="term" value="F:zinc ion binding"/>
    <property type="evidence" value="ECO:0007669"/>
    <property type="project" value="InterPro"/>
</dbReference>
<dbReference type="Pfam" id="PF14432">
    <property type="entry name" value="DYW_deaminase"/>
    <property type="match status" value="1"/>
</dbReference>
<keyword evidence="1" id="KW-0677">Repeat</keyword>
<sequence>MNNLMSNKLFINRLSSLISFGKRAMIINSDFDLANKMKLFNDNNQYQKSLELFDKYKKNNLELCSNFIITQALKACAQLGDIRRGTTIHNRIESHIKDDTYILSALISFYIKSDDLKNAESLFIASKNISLSMYAALMKGYIKSNQPNKALDLFNKIDSPDQVIIILLFNACALLGTNEALNLVKRASKEIPKSFYSNPRLLTSLLDALIKCGDIKHAELLFGRLRTRTLSMYNAIMNGFNKEKNPSKTLDLFHQMKISGLEPNFITYTCLIKALSLIGDYSVAQSLIGQIPDSVLVDNQIHNALIDMWGKTGCVNRAKEIFKKIHQPDQIGYATMINCYGLNGMGTQAIELYRQISLELTNESVNVSVLNACSHSGLVDQARCIFRNIHMKSERIYTTMIDCLARASCFDEVQQLIDEYERSHSPVAPMYMAWLSGARNIKNSPMAQNVYDHMKKLFPDLTDSLTSASILLANVYGSSGDIDKATDIQTQLYQSGAKKKVGLSCTVVDGEIYEFRAHDQSHPRSSEIHAEVEKMSKQLIEHGHKYDSSSITRPLNKGETIASVLCGHSERLAIAWNFVAHPNTSQIQVTKNLRVCGDCHRATKLIAAIRQCEIIVRDANRIHHFYTNGQCSCNDYF</sequence>
<dbReference type="AlphaFoldDB" id="A0A815JYH9"/>
<dbReference type="PANTHER" id="PTHR47926">
    <property type="entry name" value="PENTATRICOPEPTIDE REPEAT-CONTAINING PROTEIN"/>
    <property type="match status" value="1"/>
</dbReference>
<dbReference type="PROSITE" id="PS51375">
    <property type="entry name" value="PPR"/>
    <property type="match status" value="1"/>
</dbReference>
<reference evidence="4" key="1">
    <citation type="submission" date="2021-02" db="EMBL/GenBank/DDBJ databases">
        <authorList>
            <person name="Nowell W R."/>
        </authorList>
    </citation>
    <scope>NUCLEOTIDE SEQUENCE</scope>
</reference>
<dbReference type="GO" id="GO:0009451">
    <property type="term" value="P:RNA modification"/>
    <property type="evidence" value="ECO:0007669"/>
    <property type="project" value="InterPro"/>
</dbReference>
<dbReference type="Pfam" id="PF01535">
    <property type="entry name" value="PPR"/>
    <property type="match status" value="5"/>
</dbReference>
<dbReference type="EMBL" id="CAJNOW010003580">
    <property type="protein sequence ID" value="CAF1388462.1"/>
    <property type="molecule type" value="Genomic_DNA"/>
</dbReference>
<dbReference type="Gene3D" id="1.25.40.10">
    <property type="entry name" value="Tetratricopeptide repeat domain"/>
    <property type="match status" value="4"/>
</dbReference>
<dbReference type="Pfam" id="PF13041">
    <property type="entry name" value="PPR_2"/>
    <property type="match status" value="1"/>
</dbReference>
<dbReference type="Proteomes" id="UP000663834">
    <property type="component" value="Unassembled WGS sequence"/>
</dbReference>
<dbReference type="SUPFAM" id="SSF48452">
    <property type="entry name" value="TPR-like"/>
    <property type="match status" value="1"/>
</dbReference>
<evidence type="ECO:0000313" key="5">
    <source>
        <dbReference type="Proteomes" id="UP000663834"/>
    </source>
</evidence>
<comment type="caution">
    <text evidence="4">The sequence shown here is derived from an EMBL/GenBank/DDBJ whole genome shotgun (WGS) entry which is preliminary data.</text>
</comment>
<organism evidence="4 5">
    <name type="scientific">Rotaria magnacalcarata</name>
    <dbReference type="NCBI Taxonomy" id="392030"/>
    <lineage>
        <taxon>Eukaryota</taxon>
        <taxon>Metazoa</taxon>
        <taxon>Spiralia</taxon>
        <taxon>Gnathifera</taxon>
        <taxon>Rotifera</taxon>
        <taxon>Eurotatoria</taxon>
        <taxon>Bdelloidea</taxon>
        <taxon>Philodinida</taxon>
        <taxon>Philodinidae</taxon>
        <taxon>Rotaria</taxon>
    </lineage>
</organism>
<accession>A0A815JYH9</accession>
<evidence type="ECO:0000256" key="1">
    <source>
        <dbReference type="ARBA" id="ARBA00022737"/>
    </source>
</evidence>